<evidence type="ECO:0000313" key="2">
    <source>
        <dbReference type="EMBL" id="KAL2623454.1"/>
    </source>
</evidence>
<name>A0ABD1YAK9_9MARC</name>
<evidence type="ECO:0000256" key="1">
    <source>
        <dbReference type="SAM" id="MobiDB-lite"/>
    </source>
</evidence>
<dbReference type="AlphaFoldDB" id="A0ABD1YAK9"/>
<dbReference type="EMBL" id="JBHFFA010000006">
    <property type="protein sequence ID" value="KAL2623454.1"/>
    <property type="molecule type" value="Genomic_DNA"/>
</dbReference>
<protein>
    <submittedName>
        <fullName evidence="2">Uncharacterized protein</fullName>
    </submittedName>
</protein>
<dbReference type="Proteomes" id="UP001605036">
    <property type="component" value="Unassembled WGS sequence"/>
</dbReference>
<gene>
    <name evidence="2" type="ORF">R1flu_003659</name>
</gene>
<feature type="region of interest" description="Disordered" evidence="1">
    <location>
        <begin position="127"/>
        <end position="160"/>
    </location>
</feature>
<reference evidence="2 3" key="1">
    <citation type="submission" date="2024-09" db="EMBL/GenBank/DDBJ databases">
        <title>Chromosome-scale assembly of Riccia fluitans.</title>
        <authorList>
            <person name="Paukszto L."/>
            <person name="Sawicki J."/>
            <person name="Karawczyk K."/>
            <person name="Piernik-Szablinska J."/>
            <person name="Szczecinska M."/>
            <person name="Mazdziarz M."/>
        </authorList>
    </citation>
    <scope>NUCLEOTIDE SEQUENCE [LARGE SCALE GENOMIC DNA]</scope>
    <source>
        <strain evidence="2">Rf_01</strain>
        <tissue evidence="2">Aerial parts of the thallus</tissue>
    </source>
</reference>
<keyword evidence="3" id="KW-1185">Reference proteome</keyword>
<evidence type="ECO:0000313" key="3">
    <source>
        <dbReference type="Proteomes" id="UP001605036"/>
    </source>
</evidence>
<proteinExistence type="predicted"/>
<comment type="caution">
    <text evidence="2">The sequence shown here is derived from an EMBL/GenBank/DDBJ whole genome shotgun (WGS) entry which is preliminary data.</text>
</comment>
<sequence>MTISLLSARRSISGAVDGDLEGGLSQRAAKAQRNSSPLGSVHSESICVRGRWRSEYPEGPSFVDSGRSAVWCSVSHSVSLWHQFHVKSSTLGLSRELVNTAQGKTQSGSCLFLARLANGGPLTPCSNWSSRHSGKGRGKLASGQIRGREARKPRTRGGVPDPRTLTALALSLYALLALASLVPAARDSGSGVSPISHTLRKFLRHFVGVRVLSAWAVRLPAANANPAMSAIQVQFSSLVRWIPPRWTALRMPWPDPRFVAIVRLGMLEHTRPPADSSFCPLLVVSGFA</sequence>
<organism evidence="2 3">
    <name type="scientific">Riccia fluitans</name>
    <dbReference type="NCBI Taxonomy" id="41844"/>
    <lineage>
        <taxon>Eukaryota</taxon>
        <taxon>Viridiplantae</taxon>
        <taxon>Streptophyta</taxon>
        <taxon>Embryophyta</taxon>
        <taxon>Marchantiophyta</taxon>
        <taxon>Marchantiopsida</taxon>
        <taxon>Marchantiidae</taxon>
        <taxon>Marchantiales</taxon>
        <taxon>Ricciaceae</taxon>
        <taxon>Riccia</taxon>
    </lineage>
</organism>
<accession>A0ABD1YAK9</accession>